<proteinExistence type="predicted"/>
<feature type="domain" description="VOC" evidence="2">
    <location>
        <begin position="39"/>
        <end position="167"/>
    </location>
</feature>
<dbReference type="InterPro" id="IPR029068">
    <property type="entry name" value="Glyas_Bleomycin-R_OHBP_Dase"/>
</dbReference>
<evidence type="ECO:0000259" key="2">
    <source>
        <dbReference type="PROSITE" id="PS51819"/>
    </source>
</evidence>
<keyword evidence="3" id="KW-0560">Oxidoreductase</keyword>
<keyword evidence="3" id="KW-0223">Dioxygenase</keyword>
<dbReference type="PROSITE" id="PS51819">
    <property type="entry name" value="VOC"/>
    <property type="match status" value="1"/>
</dbReference>
<dbReference type="SUPFAM" id="SSF54593">
    <property type="entry name" value="Glyoxalase/Bleomycin resistance protein/Dihydroxybiphenyl dioxygenase"/>
    <property type="match status" value="1"/>
</dbReference>
<dbReference type="HOGENOM" id="CLU_046006_18_1_0"/>
<dbReference type="EMBL" id="CP001032">
    <property type="protein sequence ID" value="ACB74657.1"/>
    <property type="molecule type" value="Genomic_DNA"/>
</dbReference>
<organism evidence="3 4">
    <name type="scientific">Opitutus terrae (strain DSM 11246 / JCM 15787 / PB90-1)</name>
    <dbReference type="NCBI Taxonomy" id="452637"/>
    <lineage>
        <taxon>Bacteria</taxon>
        <taxon>Pseudomonadati</taxon>
        <taxon>Verrucomicrobiota</taxon>
        <taxon>Opitutia</taxon>
        <taxon>Opitutales</taxon>
        <taxon>Opitutaceae</taxon>
        <taxon>Opitutus</taxon>
    </lineage>
</organism>
<feature type="signal peptide" evidence="1">
    <location>
        <begin position="1"/>
        <end position="20"/>
    </location>
</feature>
<dbReference type="Gene3D" id="3.10.180.10">
    <property type="entry name" value="2,3-Dihydroxybiphenyl 1,2-Dioxygenase, domain 1"/>
    <property type="match status" value="1"/>
</dbReference>
<gene>
    <name evidence="3" type="ordered locus">Oter_1372</name>
</gene>
<evidence type="ECO:0000313" key="4">
    <source>
        <dbReference type="Proteomes" id="UP000007013"/>
    </source>
</evidence>
<dbReference type="AlphaFoldDB" id="B1ZRY1"/>
<keyword evidence="1" id="KW-0732">Signal</keyword>
<sequence>MKLGPSLLLGVLCLASAGPAAETPATPAPSKTMNSAAPALGYVILYVNDVSATLAFYEEAFGLTRRFYNNDAGKEYGEMETGAARLAFYSRALVEADPALKGAVIARADQPPQGFEIALLTADVPALFERAVKAGAVALAKPETKPWGQTVAWVRSKDGHVIELATPMP</sequence>
<dbReference type="InterPro" id="IPR037523">
    <property type="entry name" value="VOC_core"/>
</dbReference>
<dbReference type="KEGG" id="ote:Oter_1372"/>
<evidence type="ECO:0000256" key="1">
    <source>
        <dbReference type="SAM" id="SignalP"/>
    </source>
</evidence>
<name>B1ZRY1_OPITP</name>
<dbReference type="Pfam" id="PF00903">
    <property type="entry name" value="Glyoxalase"/>
    <property type="match status" value="1"/>
</dbReference>
<dbReference type="GO" id="GO:0051213">
    <property type="term" value="F:dioxygenase activity"/>
    <property type="evidence" value="ECO:0007669"/>
    <property type="project" value="UniProtKB-KW"/>
</dbReference>
<keyword evidence="4" id="KW-1185">Reference proteome</keyword>
<dbReference type="Proteomes" id="UP000007013">
    <property type="component" value="Chromosome"/>
</dbReference>
<dbReference type="PANTHER" id="PTHR36503:SF1">
    <property type="entry name" value="BLR2520 PROTEIN"/>
    <property type="match status" value="1"/>
</dbReference>
<dbReference type="eggNOG" id="COG0346">
    <property type="taxonomic scope" value="Bacteria"/>
</dbReference>
<feature type="chain" id="PRO_5002772039" evidence="1">
    <location>
        <begin position="21"/>
        <end position="169"/>
    </location>
</feature>
<dbReference type="PANTHER" id="PTHR36503">
    <property type="entry name" value="BLR2520 PROTEIN"/>
    <property type="match status" value="1"/>
</dbReference>
<accession>B1ZRY1</accession>
<dbReference type="CDD" id="cd07264">
    <property type="entry name" value="VOC_like"/>
    <property type="match status" value="1"/>
</dbReference>
<dbReference type="STRING" id="452637.Oter_1372"/>
<dbReference type="InterPro" id="IPR004360">
    <property type="entry name" value="Glyas_Fos-R_dOase_dom"/>
</dbReference>
<protein>
    <submittedName>
        <fullName evidence="3">Glyoxalase/bleomycin resistance protein/dioxygenase</fullName>
    </submittedName>
</protein>
<reference evidence="3 4" key="1">
    <citation type="journal article" date="2011" name="J. Bacteriol.">
        <title>Genome sequence of the verrucomicrobium Opitutus terrae PB90-1, an abundant inhabitant of rice paddy soil ecosystems.</title>
        <authorList>
            <person name="van Passel M.W."/>
            <person name="Kant R."/>
            <person name="Palva A."/>
            <person name="Copeland A."/>
            <person name="Lucas S."/>
            <person name="Lapidus A."/>
            <person name="Glavina del Rio T."/>
            <person name="Pitluck S."/>
            <person name="Goltsman E."/>
            <person name="Clum A."/>
            <person name="Sun H."/>
            <person name="Schmutz J."/>
            <person name="Larimer F.W."/>
            <person name="Land M.L."/>
            <person name="Hauser L."/>
            <person name="Kyrpides N."/>
            <person name="Mikhailova N."/>
            <person name="Richardson P.P."/>
            <person name="Janssen P.H."/>
            <person name="de Vos W.M."/>
            <person name="Smidt H."/>
        </authorList>
    </citation>
    <scope>NUCLEOTIDE SEQUENCE [LARGE SCALE GENOMIC DNA]</scope>
    <source>
        <strain evidence="4">DSM 11246 / JCM 15787 / PB90-1</strain>
    </source>
</reference>
<evidence type="ECO:0000313" key="3">
    <source>
        <dbReference type="EMBL" id="ACB74657.1"/>
    </source>
</evidence>